<keyword evidence="5" id="KW-1185">Reference proteome</keyword>
<dbReference type="InterPro" id="IPR013103">
    <property type="entry name" value="RVT_2"/>
</dbReference>
<evidence type="ECO:0000256" key="1">
    <source>
        <dbReference type="SAM" id="Coils"/>
    </source>
</evidence>
<dbReference type="Proteomes" id="UP000238274">
    <property type="component" value="Unassembled WGS sequence"/>
</dbReference>
<feature type="domain" description="Reverse transcriptase Ty1/copia-type" evidence="2">
    <location>
        <begin position="215"/>
        <end position="356"/>
    </location>
</feature>
<gene>
    <name evidence="4" type="ORF">PSHT_04501</name>
</gene>
<keyword evidence="1" id="KW-0175">Coiled coil</keyword>
<dbReference type="Pfam" id="PF07727">
    <property type="entry name" value="RVT_2"/>
    <property type="match status" value="1"/>
</dbReference>
<reference evidence="5" key="3">
    <citation type="journal article" date="2018" name="Mol. Plant Microbe Interact.">
        <title>Genome sequence resources for the wheat stripe rust pathogen (Puccinia striiformis f. sp. tritici) and the barley stripe rust pathogen (Puccinia striiformis f. sp. hordei).</title>
        <authorList>
            <person name="Xia C."/>
            <person name="Wang M."/>
            <person name="Yin C."/>
            <person name="Cornejo O.E."/>
            <person name="Hulbert S.H."/>
            <person name="Chen X."/>
        </authorList>
    </citation>
    <scope>NUCLEOTIDE SEQUENCE [LARGE SCALE GENOMIC DNA]</scope>
    <source>
        <strain evidence="5">93TX-2</strain>
    </source>
</reference>
<dbReference type="EMBL" id="PKSM01000046">
    <property type="protein sequence ID" value="POW19575.1"/>
    <property type="molecule type" value="Genomic_DNA"/>
</dbReference>
<proteinExistence type="predicted"/>
<evidence type="ECO:0000259" key="2">
    <source>
        <dbReference type="Pfam" id="PF07727"/>
    </source>
</evidence>
<dbReference type="VEuPathDB" id="FungiDB:PSHT_04501"/>
<dbReference type="AlphaFoldDB" id="A0A2S4WCQ4"/>
<feature type="domain" description="Retroviral polymerase SH3-like" evidence="3">
    <location>
        <begin position="16"/>
        <end position="75"/>
    </location>
</feature>
<reference evidence="5" key="2">
    <citation type="journal article" date="2018" name="BMC Genomics">
        <title>Genomic insights into host adaptation between the wheat stripe rust pathogen (Puccinia striiformis f. sp. tritici) and the barley stripe rust pathogen (Puccinia striiformis f. sp. hordei).</title>
        <authorList>
            <person name="Xia C."/>
            <person name="Wang M."/>
            <person name="Yin C."/>
            <person name="Cornejo O.E."/>
            <person name="Hulbert S.H."/>
            <person name="Chen X."/>
        </authorList>
    </citation>
    <scope>NUCLEOTIDE SEQUENCE [LARGE SCALE GENOMIC DNA]</scope>
    <source>
        <strain evidence="5">93TX-2</strain>
    </source>
</reference>
<comment type="caution">
    <text evidence="4">The sequence shown here is derived from an EMBL/GenBank/DDBJ whole genome shotgun (WGS) entry which is preliminary data.</text>
</comment>
<name>A0A2S4WCQ4_9BASI</name>
<evidence type="ECO:0000259" key="3">
    <source>
        <dbReference type="Pfam" id="PF25597"/>
    </source>
</evidence>
<dbReference type="OrthoDB" id="3344688at2759"/>
<dbReference type="VEuPathDB" id="FungiDB:PSTT_15070"/>
<feature type="coiled-coil region" evidence="1">
    <location>
        <begin position="105"/>
        <end position="152"/>
    </location>
</feature>
<accession>A0A2S4WCQ4</accession>
<organism evidence="4 5">
    <name type="scientific">Puccinia striiformis</name>
    <dbReference type="NCBI Taxonomy" id="27350"/>
    <lineage>
        <taxon>Eukaryota</taxon>
        <taxon>Fungi</taxon>
        <taxon>Dikarya</taxon>
        <taxon>Basidiomycota</taxon>
        <taxon>Pucciniomycotina</taxon>
        <taxon>Pucciniomycetes</taxon>
        <taxon>Pucciniales</taxon>
        <taxon>Pucciniaceae</taxon>
        <taxon>Puccinia</taxon>
    </lineage>
</organism>
<evidence type="ECO:0000313" key="4">
    <source>
        <dbReference type="EMBL" id="POW19575.1"/>
    </source>
</evidence>
<protein>
    <submittedName>
        <fullName evidence="4">Uncharacterized protein</fullName>
    </submittedName>
</protein>
<reference evidence="4 5" key="1">
    <citation type="submission" date="2017-12" db="EMBL/GenBank/DDBJ databases">
        <title>Gene loss provides genomic basis for host adaptation in cereal stripe rust fungi.</title>
        <authorList>
            <person name="Xia C."/>
        </authorList>
    </citation>
    <scope>NUCLEOTIDE SEQUENCE [LARGE SCALE GENOMIC DNA]</scope>
    <source>
        <strain evidence="4 5">93TX-2</strain>
    </source>
</reference>
<sequence>MFKNNPNLNFFRPFGCRVWMNKPKHNRDAKFDSIAWEGVLIGYENDYSSYKIVGLNTKDIIMTKHAYFDESTFPICAPKNCSFNGLGVNKLPRFTTEEPMPILFEEDHQKEINREEVEIQDILDRINQPEMTEHEKRKHEEINEDIDQLTKSSSIINGEISDSNILSTKRIRKQLYTVSVTLIDPKSHKQAMESEDSLKWKEAEFKEINNMLKHNVWSIQLKLPKDEPIPATWAFRRKLGPANEIIKYKARICAQGFKQTYGLNFMAKYAPTGKAASLRFLLLFAVNNDMKIHQLDVRSAFLTCPLEDKVTLLPPKGYDIPDNSILDLNKAIYGLKQSPLVWYKRLTVFLKSIGFQIVVSIPVKDPEVFKNKMEKEFAIKYLGDATFLIGMSIERFDGGIHINQSQYIDRKLLEYGFMEEHISSCPINPREYLKKATMNEVNEFKKMDVSYRALIGSLTYLSILTRPDISYAVIFNKEKRTNLRAFVDADWGNCPDTRRLTTGFVVTVGTHLIDWKSTKQATISLLSAEAECKALSDLGRALAWLANIANETSIYPDPKKIVVYVDNKAAINLAKSELSQNSFCTKHMDIRLHFVRELVVNGLIVMEHVKTTENSADFLTKPVGRTVIRRSIKDIGLSEILVSALNYKTRSTAEYHSSIESPQQRQRKANIIYNKNKIPNFSIGLLEKEFLERKAKNLRRLAAVYVGKKSAGFKVVHGLLDRVMAMLEISWSEDGSSNPLSSKRGQYRIEESNYLLSLTV</sequence>
<dbReference type="PANTHER" id="PTHR11439:SF470">
    <property type="entry name" value="CYSTEINE-RICH RLK (RECEPTOR-LIKE PROTEIN KINASE) 8"/>
    <property type="match status" value="1"/>
</dbReference>
<dbReference type="InterPro" id="IPR043502">
    <property type="entry name" value="DNA/RNA_pol_sf"/>
</dbReference>
<dbReference type="PANTHER" id="PTHR11439">
    <property type="entry name" value="GAG-POL-RELATED RETROTRANSPOSON"/>
    <property type="match status" value="1"/>
</dbReference>
<dbReference type="Pfam" id="PF25597">
    <property type="entry name" value="SH3_retrovirus"/>
    <property type="match status" value="1"/>
</dbReference>
<dbReference type="SUPFAM" id="SSF56672">
    <property type="entry name" value="DNA/RNA polymerases"/>
    <property type="match status" value="1"/>
</dbReference>
<dbReference type="InterPro" id="IPR057670">
    <property type="entry name" value="SH3_retrovirus"/>
</dbReference>
<dbReference type="CDD" id="cd09272">
    <property type="entry name" value="RNase_HI_RT_Ty1"/>
    <property type="match status" value="1"/>
</dbReference>
<evidence type="ECO:0000313" key="5">
    <source>
        <dbReference type="Proteomes" id="UP000238274"/>
    </source>
</evidence>